<dbReference type="EMBL" id="FMWD01000009">
    <property type="protein sequence ID" value="SCZ64960.1"/>
    <property type="molecule type" value="Genomic_DNA"/>
</dbReference>
<dbReference type="Gene3D" id="3.30.1490.300">
    <property type="match status" value="1"/>
</dbReference>
<dbReference type="Pfam" id="PF11104">
    <property type="entry name" value="PilM_2"/>
    <property type="match status" value="1"/>
</dbReference>
<accession>A0A1G5QTS7</accession>
<keyword evidence="2" id="KW-1185">Reference proteome</keyword>
<dbReference type="Gene3D" id="3.30.420.40">
    <property type="match status" value="2"/>
</dbReference>
<evidence type="ECO:0000313" key="2">
    <source>
        <dbReference type="Proteomes" id="UP000199648"/>
    </source>
</evidence>
<dbReference type="Proteomes" id="UP000199648">
    <property type="component" value="Unassembled WGS sequence"/>
</dbReference>
<reference evidence="1 2" key="1">
    <citation type="submission" date="2016-10" db="EMBL/GenBank/DDBJ databases">
        <authorList>
            <person name="de Groot N.N."/>
        </authorList>
    </citation>
    <scope>NUCLEOTIDE SEQUENCE [LARGE SCALE GENOMIC DNA]</scope>
    <source>
        <strain evidence="1 2">HLD2</strain>
    </source>
</reference>
<dbReference type="InterPro" id="IPR043129">
    <property type="entry name" value="ATPase_NBD"/>
</dbReference>
<proteinExistence type="predicted"/>
<gene>
    <name evidence="1" type="ORF">SAMN03097708_02752</name>
</gene>
<dbReference type="OrthoDB" id="5296002at2"/>
<dbReference type="InterPro" id="IPR005883">
    <property type="entry name" value="PilM"/>
</dbReference>
<protein>
    <submittedName>
        <fullName evidence="1">MSHA biogenesis protein MshI</fullName>
    </submittedName>
</protein>
<organism evidence="1 2">
    <name type="scientific">Thiohalomonas denitrificans</name>
    <dbReference type="NCBI Taxonomy" id="415747"/>
    <lineage>
        <taxon>Bacteria</taxon>
        <taxon>Pseudomonadati</taxon>
        <taxon>Pseudomonadota</taxon>
        <taxon>Gammaproteobacteria</taxon>
        <taxon>Thiohalomonadales</taxon>
        <taxon>Thiohalomonadaceae</taxon>
        <taxon>Thiohalomonas</taxon>
    </lineage>
</organism>
<dbReference type="STRING" id="415747.SAMN03097708_02752"/>
<sequence>MLTLPWKKRRSSRGLAGLALTDAGIASARVLQRNDGAPRLVACQFTPARSPEQLPSLLRTLAEEQKLDRTISVIGQNDFNLLLVEAPEVDPTELKAAVRWRIKDLIGFHIDDAVIDVFDIPSQRNGRARMMYAVVAKTHAVRHHIDLLEGAGLDLDIIDIPELALRNLASILPEDETGVATLYLNPLGGMLTLTRQSNLYLARTLDIGVERLSRETVNDADESIPEGGEIGAEQQSKITTSLQRMFDSIVLEVQRSLDYYESHFLLPPVSGLVIAPTEKPIPHLVRYMADNLDIPVRMMDLNALLDIDQPLSDELQAQCLPAIGAALRREEKTL</sequence>
<dbReference type="RefSeq" id="WP_092998310.1">
    <property type="nucleotide sequence ID" value="NZ_FMWD01000009.1"/>
</dbReference>
<name>A0A1G5QTS7_9GAMM</name>
<dbReference type="AlphaFoldDB" id="A0A1G5QTS7"/>
<evidence type="ECO:0000313" key="1">
    <source>
        <dbReference type="EMBL" id="SCZ64960.1"/>
    </source>
</evidence>
<dbReference type="SUPFAM" id="SSF53067">
    <property type="entry name" value="Actin-like ATPase domain"/>
    <property type="match status" value="1"/>
</dbReference>